<evidence type="ECO:0000256" key="2">
    <source>
        <dbReference type="SAM" id="MobiDB-lite"/>
    </source>
</evidence>
<feature type="coiled-coil region" evidence="1">
    <location>
        <begin position="2"/>
        <end position="29"/>
    </location>
</feature>
<proteinExistence type="predicted"/>
<gene>
    <name evidence="3" type="ORF">TIFTF001_028616</name>
</gene>
<dbReference type="Gramene" id="FCD_00030219-RA">
    <property type="protein sequence ID" value="FCD_00030219-RA:cds"/>
    <property type="gene ID" value="FCD_00030219"/>
</dbReference>
<dbReference type="AlphaFoldDB" id="A0AA88DQA4"/>
<sequence>MLKELGGRYKKLKAKNDAFKESIKQKDEDIKGLVACVGDVDEEIELYEESIIKAEVSASTLKTNIEPPAPSLVNPKGPTDAEP</sequence>
<name>A0AA88DQA4_FICCA</name>
<protein>
    <submittedName>
        <fullName evidence="3">Uncharacterized protein</fullName>
    </submittedName>
</protein>
<keyword evidence="1" id="KW-0175">Coiled coil</keyword>
<evidence type="ECO:0000256" key="1">
    <source>
        <dbReference type="SAM" id="Coils"/>
    </source>
</evidence>
<accession>A0AA88DQA4</accession>
<evidence type="ECO:0000313" key="4">
    <source>
        <dbReference type="Proteomes" id="UP001187192"/>
    </source>
</evidence>
<keyword evidence="4" id="KW-1185">Reference proteome</keyword>
<organism evidence="3 4">
    <name type="scientific">Ficus carica</name>
    <name type="common">Common fig</name>
    <dbReference type="NCBI Taxonomy" id="3494"/>
    <lineage>
        <taxon>Eukaryota</taxon>
        <taxon>Viridiplantae</taxon>
        <taxon>Streptophyta</taxon>
        <taxon>Embryophyta</taxon>
        <taxon>Tracheophyta</taxon>
        <taxon>Spermatophyta</taxon>
        <taxon>Magnoliopsida</taxon>
        <taxon>eudicotyledons</taxon>
        <taxon>Gunneridae</taxon>
        <taxon>Pentapetalae</taxon>
        <taxon>rosids</taxon>
        <taxon>fabids</taxon>
        <taxon>Rosales</taxon>
        <taxon>Moraceae</taxon>
        <taxon>Ficeae</taxon>
        <taxon>Ficus</taxon>
    </lineage>
</organism>
<dbReference type="Proteomes" id="UP001187192">
    <property type="component" value="Unassembled WGS sequence"/>
</dbReference>
<reference evidence="3" key="1">
    <citation type="submission" date="2023-07" db="EMBL/GenBank/DDBJ databases">
        <title>draft genome sequence of fig (Ficus carica).</title>
        <authorList>
            <person name="Takahashi T."/>
            <person name="Nishimura K."/>
        </authorList>
    </citation>
    <scope>NUCLEOTIDE SEQUENCE</scope>
</reference>
<comment type="caution">
    <text evidence="3">The sequence shown here is derived from an EMBL/GenBank/DDBJ whole genome shotgun (WGS) entry which is preliminary data.</text>
</comment>
<feature type="region of interest" description="Disordered" evidence="2">
    <location>
        <begin position="63"/>
        <end position="83"/>
    </location>
</feature>
<evidence type="ECO:0000313" key="3">
    <source>
        <dbReference type="EMBL" id="GMN59518.1"/>
    </source>
</evidence>
<dbReference type="EMBL" id="BTGU01000088">
    <property type="protein sequence ID" value="GMN59518.1"/>
    <property type="molecule type" value="Genomic_DNA"/>
</dbReference>